<dbReference type="OMA" id="CRQLYVE"/>
<organism evidence="3 4">
    <name type="scientific">Phaeosphaeria nodorum (strain SN15 / ATCC MYA-4574 / FGSC 10173)</name>
    <name type="common">Glume blotch fungus</name>
    <name type="synonym">Parastagonospora nodorum</name>
    <dbReference type="NCBI Taxonomy" id="321614"/>
    <lineage>
        <taxon>Eukaryota</taxon>
        <taxon>Fungi</taxon>
        <taxon>Dikarya</taxon>
        <taxon>Ascomycota</taxon>
        <taxon>Pezizomycotina</taxon>
        <taxon>Dothideomycetes</taxon>
        <taxon>Pleosporomycetidae</taxon>
        <taxon>Pleosporales</taxon>
        <taxon>Pleosporineae</taxon>
        <taxon>Phaeosphaeriaceae</taxon>
        <taxon>Parastagonospora</taxon>
    </lineage>
</organism>
<dbReference type="RefSeq" id="XP_001791318.1">
    <property type="nucleotide sequence ID" value="XM_001791266.1"/>
</dbReference>
<reference evidence="4" key="1">
    <citation type="journal article" date="2021" name="BMC Genomics">
        <title>Chromosome-level genome assembly and manually-curated proteome of model necrotroph Parastagonospora nodorum Sn15 reveals a genome-wide trove of candidate effector homologs, and redundancy of virulence-related functions within an accessory chromosome.</title>
        <authorList>
            <person name="Bertazzoni S."/>
            <person name="Jones D.A.B."/>
            <person name="Phan H.T."/>
            <person name="Tan K.-C."/>
            <person name="Hane J.K."/>
        </authorList>
    </citation>
    <scope>NUCLEOTIDE SEQUENCE [LARGE SCALE GENOMIC DNA]</scope>
    <source>
        <strain evidence="4">SN15 / ATCC MYA-4574 / FGSC 10173)</strain>
    </source>
</reference>
<sequence length="401" mass="46078">MAKRTYSQATKLREEARRKRCKSEEVDELRLPPPRARLSQSSSLFQSFRGPVSFDIHSDSDNVDTAPANSNGSSVFDRALGGKLKPVKPMRNHSIYGSREKFEATMNDQNFVKGSKQAARSQLPTPPTEIQKQQGQRASKFFPGLQGAASLANQVTKPSWSRKEAIKPPLEEVIKPDEPKQPYVPKQYIADKSCPPHRNICGDRLSSNSKEAQLWTDNQRNSPLLRLPGEIRNRIYEHVLGGNTIRIRYETYRPNNKDDALSRVVPVFKYHCTVFHKRVDPYKLKQLPDVETSTGFPLLNDVCRQLYLETGPLPFKLNTIAFEKYNTMFNFLVHEQRLTRQQRQALTKIIIWDELPGANVLTYLPNLEKVFLGSSEHDSWYRGWYKVLRRDGKEPELANDH</sequence>
<proteinExistence type="predicted"/>
<feature type="compositionally biased region" description="Polar residues" evidence="1">
    <location>
        <begin position="1"/>
        <end position="10"/>
    </location>
</feature>
<dbReference type="PANTHER" id="PTHR38790">
    <property type="entry name" value="2EXR DOMAIN-CONTAINING PROTEIN-RELATED"/>
    <property type="match status" value="1"/>
</dbReference>
<name>A0A7U2HUU7_PHANO</name>
<evidence type="ECO:0000256" key="1">
    <source>
        <dbReference type="SAM" id="MobiDB-lite"/>
    </source>
</evidence>
<evidence type="ECO:0000313" key="4">
    <source>
        <dbReference type="Proteomes" id="UP000663193"/>
    </source>
</evidence>
<evidence type="ECO:0000259" key="2">
    <source>
        <dbReference type="Pfam" id="PF24864"/>
    </source>
</evidence>
<feature type="compositionally biased region" description="Basic and acidic residues" evidence="1">
    <location>
        <begin position="11"/>
        <end position="30"/>
    </location>
</feature>
<dbReference type="PANTHER" id="PTHR38790:SF4">
    <property type="entry name" value="2EXR DOMAIN-CONTAINING PROTEIN"/>
    <property type="match status" value="1"/>
</dbReference>
<dbReference type="Proteomes" id="UP000663193">
    <property type="component" value="Chromosome 1"/>
</dbReference>
<accession>A0A7U2HUU7</accession>
<dbReference type="KEGG" id="pno:SNOG_00637"/>
<feature type="region of interest" description="Disordered" evidence="1">
    <location>
        <begin position="1"/>
        <end position="43"/>
    </location>
</feature>
<dbReference type="AlphaFoldDB" id="A0A7U2HUU7"/>
<dbReference type="VEuPathDB" id="FungiDB:JI435_006370"/>
<feature type="domain" description="DUF7730" evidence="2">
    <location>
        <begin position="218"/>
        <end position="384"/>
    </location>
</feature>
<gene>
    <name evidence="3" type="ORF">JI435_006370</name>
</gene>
<dbReference type="Pfam" id="PF24864">
    <property type="entry name" value="DUF7730"/>
    <property type="match status" value="1"/>
</dbReference>
<dbReference type="OrthoDB" id="5413827at2759"/>
<protein>
    <recommendedName>
        <fullName evidence="2">DUF7730 domain-containing protein</fullName>
    </recommendedName>
</protein>
<keyword evidence="4" id="KW-1185">Reference proteome</keyword>
<dbReference type="InterPro" id="IPR056632">
    <property type="entry name" value="DUF7730"/>
</dbReference>
<evidence type="ECO:0000313" key="3">
    <source>
        <dbReference type="EMBL" id="QRC91139.1"/>
    </source>
</evidence>
<dbReference type="EMBL" id="CP069023">
    <property type="protein sequence ID" value="QRC91139.1"/>
    <property type="molecule type" value="Genomic_DNA"/>
</dbReference>